<reference evidence="5" key="1">
    <citation type="submission" date="2025-08" db="UniProtKB">
        <authorList>
            <consortium name="Ensembl"/>
        </authorList>
    </citation>
    <scope>IDENTIFICATION</scope>
</reference>
<dbReference type="Ensembl" id="ENSNBRT00000005407.1">
    <property type="protein sequence ID" value="ENSNBRP00000005250.1"/>
    <property type="gene ID" value="ENSNBRG00000004173.1"/>
</dbReference>
<dbReference type="Gene3D" id="2.60.40.10">
    <property type="entry name" value="Immunoglobulins"/>
    <property type="match status" value="1"/>
</dbReference>
<dbReference type="GO" id="GO:0007166">
    <property type="term" value="P:cell surface receptor signaling pathway"/>
    <property type="evidence" value="ECO:0007669"/>
    <property type="project" value="TreeGrafter"/>
</dbReference>
<keyword evidence="2" id="KW-0391">Immunity</keyword>
<evidence type="ECO:0000256" key="2">
    <source>
        <dbReference type="ARBA" id="ARBA00022859"/>
    </source>
</evidence>
<keyword evidence="1 3" id="KW-0732">Signal</keyword>
<keyword evidence="6" id="KW-1185">Reference proteome</keyword>
<feature type="chain" id="PRO_5018568735" description="Ig-like domain-containing protein" evidence="3">
    <location>
        <begin position="27"/>
        <end position="168"/>
    </location>
</feature>
<evidence type="ECO:0000259" key="4">
    <source>
        <dbReference type="PROSITE" id="PS50835"/>
    </source>
</evidence>
<feature type="signal peptide" evidence="3">
    <location>
        <begin position="1"/>
        <end position="26"/>
    </location>
</feature>
<protein>
    <recommendedName>
        <fullName evidence="4">Ig-like domain-containing protein</fullName>
    </recommendedName>
</protein>
<evidence type="ECO:0000256" key="1">
    <source>
        <dbReference type="ARBA" id="ARBA00022729"/>
    </source>
</evidence>
<dbReference type="PANTHER" id="PTHR23268:SF102">
    <property type="entry name" value="IMMUNOGLOBULIN V-SET DOMAIN-CONTAINING PROTEIN"/>
    <property type="match status" value="1"/>
</dbReference>
<organism evidence="5 6">
    <name type="scientific">Neolamprologus brichardi</name>
    <name type="common">Fairy cichlid</name>
    <name type="synonym">Lamprologus brichardi</name>
    <dbReference type="NCBI Taxonomy" id="32507"/>
    <lineage>
        <taxon>Eukaryota</taxon>
        <taxon>Metazoa</taxon>
        <taxon>Chordata</taxon>
        <taxon>Craniata</taxon>
        <taxon>Vertebrata</taxon>
        <taxon>Euteleostomi</taxon>
        <taxon>Actinopterygii</taxon>
        <taxon>Neopterygii</taxon>
        <taxon>Teleostei</taxon>
        <taxon>Neoteleostei</taxon>
        <taxon>Acanthomorphata</taxon>
        <taxon>Ovalentaria</taxon>
        <taxon>Cichlomorphae</taxon>
        <taxon>Cichliformes</taxon>
        <taxon>Cichlidae</taxon>
        <taxon>African cichlids</taxon>
        <taxon>Pseudocrenilabrinae</taxon>
        <taxon>Lamprologini</taxon>
        <taxon>Neolamprologus</taxon>
    </lineage>
</organism>
<dbReference type="SUPFAM" id="SSF48726">
    <property type="entry name" value="Immunoglobulin"/>
    <property type="match status" value="1"/>
</dbReference>
<evidence type="ECO:0000256" key="3">
    <source>
        <dbReference type="SAM" id="SignalP"/>
    </source>
</evidence>
<feature type="domain" description="Ig-like" evidence="4">
    <location>
        <begin position="23"/>
        <end position="133"/>
    </location>
</feature>
<dbReference type="Pfam" id="PF07686">
    <property type="entry name" value="V-set"/>
    <property type="match status" value="1"/>
</dbReference>
<dbReference type="InterPro" id="IPR050413">
    <property type="entry name" value="TCR_beta_variable"/>
</dbReference>
<dbReference type="AlphaFoldDB" id="A0A3Q4G8Q3"/>
<dbReference type="GeneTree" id="ENSGT00940000166007"/>
<reference evidence="5" key="2">
    <citation type="submission" date="2025-09" db="UniProtKB">
        <authorList>
            <consortium name="Ensembl"/>
        </authorList>
    </citation>
    <scope>IDENTIFICATION</scope>
</reference>
<dbReference type="GO" id="GO:0005886">
    <property type="term" value="C:plasma membrane"/>
    <property type="evidence" value="ECO:0007669"/>
    <property type="project" value="TreeGrafter"/>
</dbReference>
<name>A0A3Q4G8Q3_NEOBR</name>
<proteinExistence type="predicted"/>
<evidence type="ECO:0000313" key="5">
    <source>
        <dbReference type="Ensembl" id="ENSNBRP00000005250.1"/>
    </source>
</evidence>
<dbReference type="PROSITE" id="PS50835">
    <property type="entry name" value="IG_LIKE"/>
    <property type="match status" value="1"/>
</dbReference>
<dbReference type="InterPro" id="IPR036179">
    <property type="entry name" value="Ig-like_dom_sf"/>
</dbReference>
<dbReference type="InterPro" id="IPR007110">
    <property type="entry name" value="Ig-like_dom"/>
</dbReference>
<dbReference type="InterPro" id="IPR013783">
    <property type="entry name" value="Ig-like_fold"/>
</dbReference>
<dbReference type="PANTHER" id="PTHR23268">
    <property type="entry name" value="T-CELL RECEPTOR BETA CHAIN"/>
    <property type="match status" value="1"/>
</dbReference>
<dbReference type="InterPro" id="IPR013106">
    <property type="entry name" value="Ig_V-set"/>
</dbReference>
<accession>A0A3Q4G8Q3</accession>
<dbReference type="OMA" id="KPIKHIF"/>
<evidence type="ECO:0000313" key="6">
    <source>
        <dbReference type="Proteomes" id="UP000261580"/>
    </source>
</evidence>
<dbReference type="GO" id="GO:0002376">
    <property type="term" value="P:immune system process"/>
    <property type="evidence" value="ECO:0007669"/>
    <property type="project" value="UniProtKB-KW"/>
</dbReference>
<dbReference type="Proteomes" id="UP000261580">
    <property type="component" value="Unassembled WGS sequence"/>
</dbReference>
<sequence>LLLTTGIFPLVHFILFFTFTTGPSLCTRVQQVPSSILGKKEAKIHCSHRIQSYDTILWYKQSEKQLQLLGYLRYGTSTPETGVNVTMDGSAEKDENCTLTIKDLKVSSSGVYFCAANYHSAAHHCTSIQKPIKHIFWYLYSSSHLESAIITNVGLTNITYYKLIFSVN</sequence>